<evidence type="ECO:0000313" key="5">
    <source>
        <dbReference type="Proteomes" id="UP000286415"/>
    </source>
</evidence>
<reference evidence="4 5" key="1">
    <citation type="journal article" date="2018" name="Biotechnol. Adv.">
        <title>Improved genomic resources and new bioinformatic workflow for the carcinogenic parasite Clonorchis sinensis: Biotechnological implications.</title>
        <authorList>
            <person name="Wang D."/>
            <person name="Korhonen P.K."/>
            <person name="Gasser R.B."/>
            <person name="Young N.D."/>
        </authorList>
    </citation>
    <scope>NUCLEOTIDE SEQUENCE [LARGE SCALE GENOMIC DNA]</scope>
    <source>
        <strain evidence="4">Cs-k2</strain>
    </source>
</reference>
<dbReference type="SUPFAM" id="SSF56112">
    <property type="entry name" value="Protein kinase-like (PK-like)"/>
    <property type="match status" value="1"/>
</dbReference>
<dbReference type="InterPro" id="IPR011989">
    <property type="entry name" value="ARM-like"/>
</dbReference>
<feature type="region of interest" description="Disordered" evidence="2">
    <location>
        <begin position="688"/>
        <end position="725"/>
    </location>
</feature>
<reference evidence="4 5" key="2">
    <citation type="journal article" date="2021" name="Genomics">
        <title>High-quality reference genome for Clonorchis sinensis.</title>
        <authorList>
            <person name="Young N.D."/>
            <person name="Stroehlein A.J."/>
            <person name="Kinkar L."/>
            <person name="Wang T."/>
            <person name="Sohn W.M."/>
            <person name="Chang B.C.H."/>
            <person name="Kaur P."/>
            <person name="Weisz D."/>
            <person name="Dudchenko O."/>
            <person name="Aiden E.L."/>
            <person name="Korhonen P.K."/>
            <person name="Gasser R.B."/>
        </authorList>
    </citation>
    <scope>NUCLEOTIDE SEQUENCE [LARGE SCALE GENOMIC DNA]</scope>
    <source>
        <strain evidence="4">Cs-k2</strain>
    </source>
</reference>
<dbReference type="PROSITE" id="PS50011">
    <property type="entry name" value="PROTEIN_KINASE_DOM"/>
    <property type="match status" value="1"/>
</dbReference>
<dbReference type="OrthoDB" id="79687at2759"/>
<protein>
    <submittedName>
        <fullName evidence="4">SCY1-like protein 2</fullName>
    </submittedName>
</protein>
<comment type="similarity">
    <text evidence="1">Belongs to the protein kinase superfamily.</text>
</comment>
<keyword evidence="5" id="KW-1185">Reference proteome</keyword>
<proteinExistence type="inferred from homology"/>
<sequence length="856" mass="95778">MDSVIHKIKTKVSNVLPGNPLTREYDMGKQIGSAGPGMLWKLFAAKKRSTQQEATVWAFDKKSIDNYPKSQKESMIEILKYGVATLTRIKHPKVLSVLQPLEESRESLAFASEPLFSSLKSVLSESNSNPKKSDTRDAFSLTDVEIKYGLLQLTEALTFLHSDCRRVHLNLVPEAVVINKYGLWKLAGFEFSKVVEHRSSDGPTEPSASVPMWQSSVMPACQPTLAASSPEAVLQGHVTPASDMFSLGMLIYALCNHGQSLISSENDYSAYRRDVKNLVSVYSGKIATLPENLREYVRMALSKDPDIRPTALQFSRTPYFEDAAMSVLRSVDNMYQLDNLARSQFYKSLPSTIHTLPKRLCLFRVFPQISEDFSNQHMVPFILPAVLQIMDLVTQQEFVQYMLPRLIPVMAMKEPIQILLVLLQNLRVLSEKFPAAEFRIHVLPMLHSSLDTDNKTVQELCLRSIPSIASLTELTTLKNAVLPRIQKLFFRTELLSTRLSCLMCIGKLLDHLDKWIVMDDVLTFLQQIRSREPSLLIAMLGIYRLAFSHEKLGINREKLATRVLPHLIPLSIEGSLNLKQYLAFAELIRDMCSQLEREQKAKLEQLHGMAEEPNILGVGTSMTNGWTSANSCATLMDQIMRTFVDSASGLIDQTSEDKKPSAPLNSISEHVNDLEIKPTVTLSLEQKRQLAAERSQQQRLQGQSLDAIQPTKKDPTSTKPTPRDLTSTLIESNLFEMANRVNSIPSSRTFQPGLPLALVRPPTTPYTDYISMPHYSVGAGLNLSATLNPPTTRFPCTQARWDPPRNTNAGSYASFQQPTNHSLTEAALFTPNLASALSPTEQYKPLSKGDIDDLLS</sequence>
<dbReference type="PANTHER" id="PTHR12984:SF6">
    <property type="entry name" value="SCY1-LIKE PROTEIN 2"/>
    <property type="match status" value="1"/>
</dbReference>
<dbReference type="InterPro" id="IPR011009">
    <property type="entry name" value="Kinase-like_dom_sf"/>
</dbReference>
<feature type="domain" description="Protein kinase" evidence="3">
    <location>
        <begin position="25"/>
        <end position="320"/>
    </location>
</feature>
<dbReference type="GO" id="GO:0004672">
    <property type="term" value="F:protein kinase activity"/>
    <property type="evidence" value="ECO:0007669"/>
    <property type="project" value="InterPro"/>
</dbReference>
<dbReference type="InterPro" id="IPR051177">
    <property type="entry name" value="CIK-Related_Protein"/>
</dbReference>
<dbReference type="Gene3D" id="3.30.200.20">
    <property type="entry name" value="Phosphorylase Kinase, domain 1"/>
    <property type="match status" value="1"/>
</dbReference>
<dbReference type="Gene3D" id="1.25.10.10">
    <property type="entry name" value="Leucine-rich Repeat Variant"/>
    <property type="match status" value="1"/>
</dbReference>
<dbReference type="Gene3D" id="1.10.510.10">
    <property type="entry name" value="Transferase(Phosphotransferase) domain 1"/>
    <property type="match status" value="1"/>
</dbReference>
<dbReference type="Proteomes" id="UP000286415">
    <property type="component" value="Unassembled WGS sequence"/>
</dbReference>
<accession>A0A8T1MRL2</accession>
<dbReference type="InterPro" id="IPR016024">
    <property type="entry name" value="ARM-type_fold"/>
</dbReference>
<gene>
    <name evidence="4" type="ORF">CSKR_102858</name>
</gene>
<dbReference type="SUPFAM" id="SSF48371">
    <property type="entry name" value="ARM repeat"/>
    <property type="match status" value="1"/>
</dbReference>
<organism evidence="4 5">
    <name type="scientific">Clonorchis sinensis</name>
    <name type="common">Chinese liver fluke</name>
    <dbReference type="NCBI Taxonomy" id="79923"/>
    <lineage>
        <taxon>Eukaryota</taxon>
        <taxon>Metazoa</taxon>
        <taxon>Spiralia</taxon>
        <taxon>Lophotrochozoa</taxon>
        <taxon>Platyhelminthes</taxon>
        <taxon>Trematoda</taxon>
        <taxon>Digenea</taxon>
        <taxon>Opisthorchiida</taxon>
        <taxon>Opisthorchiata</taxon>
        <taxon>Opisthorchiidae</taxon>
        <taxon>Clonorchis</taxon>
    </lineage>
</organism>
<dbReference type="InterPro" id="IPR000719">
    <property type="entry name" value="Prot_kinase_dom"/>
</dbReference>
<dbReference type="PANTHER" id="PTHR12984">
    <property type="entry name" value="SCY1-RELATED S/T PROTEIN KINASE-LIKE"/>
    <property type="match status" value="1"/>
</dbReference>
<dbReference type="SMART" id="SM00220">
    <property type="entry name" value="S_TKc"/>
    <property type="match status" value="1"/>
</dbReference>
<evidence type="ECO:0000313" key="4">
    <source>
        <dbReference type="EMBL" id="KAG5451690.1"/>
    </source>
</evidence>
<feature type="compositionally biased region" description="Low complexity" evidence="2">
    <location>
        <begin position="694"/>
        <end position="705"/>
    </location>
</feature>
<evidence type="ECO:0000256" key="2">
    <source>
        <dbReference type="SAM" id="MobiDB-lite"/>
    </source>
</evidence>
<dbReference type="AlphaFoldDB" id="A0A8T1MRL2"/>
<dbReference type="GO" id="GO:0005524">
    <property type="term" value="F:ATP binding"/>
    <property type="evidence" value="ECO:0007669"/>
    <property type="project" value="InterPro"/>
</dbReference>
<comment type="caution">
    <text evidence="4">The sequence shown here is derived from an EMBL/GenBank/DDBJ whole genome shotgun (WGS) entry which is preliminary data.</text>
</comment>
<name>A0A8T1MRL2_CLOSI</name>
<dbReference type="Pfam" id="PF00069">
    <property type="entry name" value="Pkinase"/>
    <property type="match status" value="1"/>
</dbReference>
<dbReference type="EMBL" id="NIRI02000042">
    <property type="protein sequence ID" value="KAG5451690.1"/>
    <property type="molecule type" value="Genomic_DNA"/>
</dbReference>
<dbReference type="CDD" id="cd14011">
    <property type="entry name" value="PK_SCY1_like"/>
    <property type="match status" value="1"/>
</dbReference>
<evidence type="ECO:0000256" key="1">
    <source>
        <dbReference type="ARBA" id="ARBA00038349"/>
    </source>
</evidence>
<evidence type="ECO:0000259" key="3">
    <source>
        <dbReference type="PROSITE" id="PS50011"/>
    </source>
</evidence>